<feature type="domain" description="Mycothiol-dependent maleylpyruvate isomerase metal-binding" evidence="1">
    <location>
        <begin position="7"/>
        <end position="42"/>
    </location>
</feature>
<gene>
    <name evidence="2" type="ORF">ABWK59_09560</name>
</gene>
<proteinExistence type="predicted"/>
<name>A0AAU8JV41_9ACTN</name>
<dbReference type="SUPFAM" id="SSF109854">
    <property type="entry name" value="DinB/YfiT-like putative metalloenzymes"/>
    <property type="match status" value="1"/>
</dbReference>
<dbReference type="InterPro" id="IPR017517">
    <property type="entry name" value="Maleyloyr_isom"/>
</dbReference>
<reference evidence="2" key="1">
    <citation type="submission" date="2024-06" db="EMBL/GenBank/DDBJ databases">
        <title>The genome sequences of Kitasatospora sp. strain HUAS MG31.</title>
        <authorList>
            <person name="Mo P."/>
        </authorList>
    </citation>
    <scope>NUCLEOTIDE SEQUENCE</scope>
    <source>
        <strain evidence="2">HUAS MG31</strain>
    </source>
</reference>
<dbReference type="InterPro" id="IPR034660">
    <property type="entry name" value="DinB/YfiT-like"/>
</dbReference>
<dbReference type="NCBIfam" id="TIGR03085">
    <property type="entry name" value="TIGR03085 family metal-binding protein"/>
    <property type="match status" value="1"/>
</dbReference>
<dbReference type="NCBIfam" id="TIGR03083">
    <property type="entry name" value="maleylpyruvate isomerase family mycothiol-dependent enzyme"/>
    <property type="match status" value="1"/>
</dbReference>
<dbReference type="InterPro" id="IPR024344">
    <property type="entry name" value="MDMPI_metal-binding"/>
</dbReference>
<accession>A0AAU8JV41</accession>
<dbReference type="RefSeq" id="WP_354639585.1">
    <property type="nucleotide sequence ID" value="NZ_CP159872.1"/>
</dbReference>
<evidence type="ECO:0000259" key="1">
    <source>
        <dbReference type="Pfam" id="PF11716"/>
    </source>
</evidence>
<dbReference type="InterPro" id="IPR017519">
    <property type="entry name" value="CHP03085"/>
</dbReference>
<dbReference type="GO" id="GO:0046872">
    <property type="term" value="F:metal ion binding"/>
    <property type="evidence" value="ECO:0007669"/>
    <property type="project" value="InterPro"/>
</dbReference>
<dbReference type="Pfam" id="PF11716">
    <property type="entry name" value="MDMPI_N"/>
    <property type="match status" value="1"/>
</dbReference>
<protein>
    <submittedName>
        <fullName evidence="2">TIGR03085 family metal-binding protein</fullName>
    </submittedName>
</protein>
<dbReference type="KEGG" id="kcm:ABWK59_09560"/>
<evidence type="ECO:0000313" key="2">
    <source>
        <dbReference type="EMBL" id="XCM79156.1"/>
    </source>
</evidence>
<sequence length="213" mass="22685">MTTYALAERARLTELLAAAGPDAPTLCAGWTTRDLAAHLVLREARPDASAGIRIKPLHGWTARVQTGYAELPYPELLRRFRSGPPLLSLFALPGADEAANVVEYFVHAEDVRRAGDEGAEPKAPSEGLTELLWRRLPAVARFGTGVKLPVRLALRRPDGRTVEIGPKAAPVVEVTGEPGELVLFAYGRGARAAVTAEGPTDAIEALCAALPLP</sequence>
<organism evidence="2">
    <name type="scientific">Kitasatospora camelliae</name>
    <dbReference type="NCBI Taxonomy" id="3156397"/>
    <lineage>
        <taxon>Bacteria</taxon>
        <taxon>Bacillati</taxon>
        <taxon>Actinomycetota</taxon>
        <taxon>Actinomycetes</taxon>
        <taxon>Kitasatosporales</taxon>
        <taxon>Streptomycetaceae</taxon>
        <taxon>Kitasatospora</taxon>
    </lineage>
</organism>
<dbReference type="EMBL" id="CP159872">
    <property type="protein sequence ID" value="XCM79156.1"/>
    <property type="molecule type" value="Genomic_DNA"/>
</dbReference>
<dbReference type="AlphaFoldDB" id="A0AAU8JV41"/>